<reference evidence="1" key="2">
    <citation type="submission" date="2014-03" db="EMBL/GenBank/DDBJ databases">
        <authorList>
            <person name="Genoscope - CEA"/>
        </authorList>
    </citation>
    <scope>NUCLEOTIDE SEQUENCE</scope>
</reference>
<proteinExistence type="predicted"/>
<dbReference type="PaxDb" id="8022-A0A060YFY6"/>
<sequence length="64" mass="7519">MAKKNSQKDTSGMVFDTNLRMVMSQGGTFERMKEKVRNEKDHTPKDFSPRFEYNSSFARMGLFF</sequence>
<dbReference type="EMBL" id="FR910537">
    <property type="protein sequence ID" value="CDQ90442.1"/>
    <property type="molecule type" value="Genomic_DNA"/>
</dbReference>
<evidence type="ECO:0000313" key="1">
    <source>
        <dbReference type="EMBL" id="CDQ90442.1"/>
    </source>
</evidence>
<protein>
    <submittedName>
        <fullName evidence="1">Uncharacterized protein</fullName>
    </submittedName>
</protein>
<gene>
    <name evidence="1" type="ORF">GSONMT00031061001</name>
</gene>
<name>A0A060YFY6_ONCMY</name>
<accession>A0A060YFY6</accession>
<reference evidence="1" key="1">
    <citation type="journal article" date="2014" name="Nat. Commun.">
        <title>The rainbow trout genome provides novel insights into evolution after whole-genome duplication in vertebrates.</title>
        <authorList>
            <person name="Berthelot C."/>
            <person name="Brunet F."/>
            <person name="Chalopin D."/>
            <person name="Juanchich A."/>
            <person name="Bernard M."/>
            <person name="Noel B."/>
            <person name="Bento P."/>
            <person name="Da Silva C."/>
            <person name="Labadie K."/>
            <person name="Alberti A."/>
            <person name="Aury J.M."/>
            <person name="Louis A."/>
            <person name="Dehais P."/>
            <person name="Bardou P."/>
            <person name="Montfort J."/>
            <person name="Klopp C."/>
            <person name="Cabau C."/>
            <person name="Gaspin C."/>
            <person name="Thorgaard G.H."/>
            <person name="Boussaha M."/>
            <person name="Quillet E."/>
            <person name="Guyomard R."/>
            <person name="Galiana D."/>
            <person name="Bobe J."/>
            <person name="Volff J.N."/>
            <person name="Genet C."/>
            <person name="Wincker P."/>
            <person name="Jaillon O."/>
            <person name="Roest Crollius H."/>
            <person name="Guiguen Y."/>
        </authorList>
    </citation>
    <scope>NUCLEOTIDE SEQUENCE [LARGE SCALE GENOMIC DNA]</scope>
</reference>
<evidence type="ECO:0000313" key="2">
    <source>
        <dbReference type="Proteomes" id="UP000193380"/>
    </source>
</evidence>
<dbReference type="Proteomes" id="UP000193380">
    <property type="component" value="Unassembled WGS sequence"/>
</dbReference>
<organism evidence="1 2">
    <name type="scientific">Oncorhynchus mykiss</name>
    <name type="common">Rainbow trout</name>
    <name type="synonym">Salmo gairdneri</name>
    <dbReference type="NCBI Taxonomy" id="8022"/>
    <lineage>
        <taxon>Eukaryota</taxon>
        <taxon>Metazoa</taxon>
        <taxon>Chordata</taxon>
        <taxon>Craniata</taxon>
        <taxon>Vertebrata</taxon>
        <taxon>Euteleostomi</taxon>
        <taxon>Actinopterygii</taxon>
        <taxon>Neopterygii</taxon>
        <taxon>Teleostei</taxon>
        <taxon>Protacanthopterygii</taxon>
        <taxon>Salmoniformes</taxon>
        <taxon>Salmonidae</taxon>
        <taxon>Salmoninae</taxon>
        <taxon>Oncorhynchus</taxon>
    </lineage>
</organism>
<dbReference type="AlphaFoldDB" id="A0A060YFY6"/>